<evidence type="ECO:0000256" key="1">
    <source>
        <dbReference type="PROSITE-ProRule" id="PRU00169"/>
    </source>
</evidence>
<organism evidence="3 4">
    <name type="scientific">Cystobacter ferrugineus</name>
    <dbReference type="NCBI Taxonomy" id="83449"/>
    <lineage>
        <taxon>Bacteria</taxon>
        <taxon>Pseudomonadati</taxon>
        <taxon>Myxococcota</taxon>
        <taxon>Myxococcia</taxon>
        <taxon>Myxococcales</taxon>
        <taxon>Cystobacterineae</taxon>
        <taxon>Archangiaceae</taxon>
        <taxon>Cystobacter</taxon>
    </lineage>
</organism>
<feature type="domain" description="Response regulatory" evidence="2">
    <location>
        <begin position="8"/>
        <end position="123"/>
    </location>
</feature>
<evidence type="ECO:0000259" key="2">
    <source>
        <dbReference type="PROSITE" id="PS50110"/>
    </source>
</evidence>
<dbReference type="SMART" id="SM00448">
    <property type="entry name" value="REC"/>
    <property type="match status" value="1"/>
</dbReference>
<evidence type="ECO:0000313" key="3">
    <source>
        <dbReference type="EMBL" id="OJH39068.1"/>
    </source>
</evidence>
<dbReference type="InterPro" id="IPR001789">
    <property type="entry name" value="Sig_transdc_resp-reg_receiver"/>
</dbReference>
<keyword evidence="4" id="KW-1185">Reference proteome</keyword>
<dbReference type="GO" id="GO:0000160">
    <property type="term" value="P:phosphorelay signal transduction system"/>
    <property type="evidence" value="ECO:0007669"/>
    <property type="project" value="InterPro"/>
</dbReference>
<reference evidence="3 4" key="2">
    <citation type="submission" date="2016-12" db="EMBL/GenBank/DDBJ databases">
        <title>Draft Genome Sequence of Cystobacter ferrugineus Strain Cbfe23.</title>
        <authorList>
            <person name="Akbar S."/>
            <person name="Dowd S.E."/>
            <person name="Stevens D.C."/>
        </authorList>
    </citation>
    <scope>NUCLEOTIDE SEQUENCE [LARGE SCALE GENOMIC DNA]</scope>
    <source>
        <strain evidence="3 4">Cbfe23</strain>
    </source>
</reference>
<gene>
    <name evidence="3" type="ORF">BON30_16055</name>
</gene>
<comment type="caution">
    <text evidence="1">Lacks conserved residue(s) required for the propagation of feature annotation.</text>
</comment>
<dbReference type="SUPFAM" id="SSF52172">
    <property type="entry name" value="CheY-like"/>
    <property type="match status" value="1"/>
</dbReference>
<dbReference type="STRING" id="83449.BON30_16055"/>
<sequence length="123" mass="13114">MTADATPSYLFVDEDPLQLSALRRLLRDVPGTKRSATSAEEALRMAEEEPPSVVIAAYILPGMDGLSLIAALRSRTPGVLCGLHTTQLPGRDIIPPGITILLKPCPPERLRAFLLSGSGNAPK</sequence>
<proteinExistence type="predicted"/>
<dbReference type="InterPro" id="IPR011006">
    <property type="entry name" value="CheY-like_superfamily"/>
</dbReference>
<comment type="caution">
    <text evidence="3">The sequence shown here is derived from an EMBL/GenBank/DDBJ whole genome shotgun (WGS) entry which is preliminary data.</text>
</comment>
<evidence type="ECO:0000313" key="4">
    <source>
        <dbReference type="Proteomes" id="UP000182229"/>
    </source>
</evidence>
<dbReference type="AlphaFoldDB" id="A0A1L9BA18"/>
<dbReference type="Proteomes" id="UP000182229">
    <property type="component" value="Unassembled WGS sequence"/>
</dbReference>
<dbReference type="Gene3D" id="3.40.50.2300">
    <property type="match status" value="1"/>
</dbReference>
<dbReference type="EMBL" id="MPIN01000004">
    <property type="protein sequence ID" value="OJH39068.1"/>
    <property type="molecule type" value="Genomic_DNA"/>
</dbReference>
<dbReference type="PROSITE" id="PS50110">
    <property type="entry name" value="RESPONSE_REGULATORY"/>
    <property type="match status" value="1"/>
</dbReference>
<reference evidence="4" key="1">
    <citation type="submission" date="2016-11" db="EMBL/GenBank/DDBJ databases">
        <authorList>
            <person name="Shukria A."/>
            <person name="Stevens D.C."/>
        </authorList>
    </citation>
    <scope>NUCLEOTIDE SEQUENCE [LARGE SCALE GENOMIC DNA]</scope>
    <source>
        <strain evidence="4">Cbfe23</strain>
    </source>
</reference>
<protein>
    <recommendedName>
        <fullName evidence="2">Response regulatory domain-containing protein</fullName>
    </recommendedName>
</protein>
<dbReference type="RefSeq" id="WP_071899238.1">
    <property type="nucleotide sequence ID" value="NZ_MPIN01000004.1"/>
</dbReference>
<name>A0A1L9BA18_9BACT</name>
<accession>A0A1L9BA18</accession>
<dbReference type="Pfam" id="PF00072">
    <property type="entry name" value="Response_reg"/>
    <property type="match status" value="1"/>
</dbReference>